<protein>
    <submittedName>
        <fullName evidence="1">Uncharacterized protein</fullName>
    </submittedName>
</protein>
<reference evidence="1 2" key="1">
    <citation type="journal article" date="2011" name="Cell">
        <title>The monarch butterfly genome yields insights into long-distance migration.</title>
        <authorList>
            <person name="Zhan S."/>
            <person name="Merlin C."/>
            <person name="Boore J.L."/>
            <person name="Reppert S.M."/>
        </authorList>
    </citation>
    <scope>NUCLEOTIDE SEQUENCE [LARGE SCALE GENOMIC DNA]</scope>
    <source>
        <strain evidence="1">F-2</strain>
    </source>
</reference>
<comment type="caution">
    <text evidence="1">The sequence shown here is derived from an EMBL/GenBank/DDBJ whole genome shotgun (WGS) entry which is preliminary data.</text>
</comment>
<dbReference type="KEGG" id="dpl:KGM_211810"/>
<dbReference type="AlphaFoldDB" id="A0A212ENR0"/>
<organism evidence="1 2">
    <name type="scientific">Danaus plexippus plexippus</name>
    <dbReference type="NCBI Taxonomy" id="278856"/>
    <lineage>
        <taxon>Eukaryota</taxon>
        <taxon>Metazoa</taxon>
        <taxon>Ecdysozoa</taxon>
        <taxon>Arthropoda</taxon>
        <taxon>Hexapoda</taxon>
        <taxon>Insecta</taxon>
        <taxon>Pterygota</taxon>
        <taxon>Neoptera</taxon>
        <taxon>Endopterygota</taxon>
        <taxon>Lepidoptera</taxon>
        <taxon>Glossata</taxon>
        <taxon>Ditrysia</taxon>
        <taxon>Papilionoidea</taxon>
        <taxon>Nymphalidae</taxon>
        <taxon>Danainae</taxon>
        <taxon>Danaini</taxon>
        <taxon>Danaina</taxon>
        <taxon>Danaus</taxon>
        <taxon>Danaus</taxon>
    </lineage>
</organism>
<name>A0A212ENR0_DANPL</name>
<sequence>MSWLNLNQSLNSLKGQITNFATEVLSEGSSTVSNDEQSKIDSVGKDLQEKCRNQELEYTEKMLIKAIYD</sequence>
<gene>
    <name evidence="1" type="ORF">KGM_211810</name>
</gene>
<evidence type="ECO:0000313" key="1">
    <source>
        <dbReference type="EMBL" id="OWR43097.1"/>
    </source>
</evidence>
<keyword evidence="2" id="KW-1185">Reference proteome</keyword>
<accession>A0A212ENR0</accession>
<dbReference type="InParanoid" id="A0A212ENR0"/>
<dbReference type="EMBL" id="AGBW02013627">
    <property type="protein sequence ID" value="OWR43097.1"/>
    <property type="molecule type" value="Genomic_DNA"/>
</dbReference>
<evidence type="ECO:0000313" key="2">
    <source>
        <dbReference type="Proteomes" id="UP000007151"/>
    </source>
</evidence>
<proteinExistence type="predicted"/>
<dbReference type="Proteomes" id="UP000007151">
    <property type="component" value="Unassembled WGS sequence"/>
</dbReference>
<dbReference type="eggNOG" id="ENOG502T7B4">
    <property type="taxonomic scope" value="Eukaryota"/>
</dbReference>